<evidence type="ECO:0000256" key="4">
    <source>
        <dbReference type="ARBA" id="ARBA00022840"/>
    </source>
</evidence>
<dbReference type="GO" id="GO:0046872">
    <property type="term" value="F:metal ion binding"/>
    <property type="evidence" value="ECO:0007669"/>
    <property type="project" value="InterPro"/>
</dbReference>
<keyword evidence="13" id="KW-1185">Reference proteome</keyword>
<evidence type="ECO:0000256" key="5">
    <source>
        <dbReference type="ARBA" id="ARBA00023267"/>
    </source>
</evidence>
<dbReference type="SUPFAM" id="SSF56059">
    <property type="entry name" value="Glutathione synthetase ATP-binding domain-like"/>
    <property type="match status" value="1"/>
</dbReference>
<evidence type="ECO:0000313" key="13">
    <source>
        <dbReference type="Proteomes" id="UP000245946"/>
    </source>
</evidence>
<evidence type="ECO:0000256" key="2">
    <source>
        <dbReference type="ARBA" id="ARBA00022598"/>
    </source>
</evidence>
<dbReference type="PROSITE" id="PS50975">
    <property type="entry name" value="ATP_GRASP"/>
    <property type="match status" value="1"/>
</dbReference>
<feature type="domain" description="Biotin carboxylation" evidence="10">
    <location>
        <begin position="1"/>
        <end position="482"/>
    </location>
</feature>
<dbReference type="InterPro" id="IPR011053">
    <property type="entry name" value="Single_hybrid_motif"/>
</dbReference>
<reference evidence="12 13" key="1">
    <citation type="journal article" date="2018" name="Mol. Biol. Evol.">
        <title>Broad Genomic Sampling Reveals a Smut Pathogenic Ancestry of the Fungal Clade Ustilaginomycotina.</title>
        <authorList>
            <person name="Kijpornyongpan T."/>
            <person name="Mondo S.J."/>
            <person name="Barry K."/>
            <person name="Sandor L."/>
            <person name="Lee J."/>
            <person name="Lipzen A."/>
            <person name="Pangilinan J."/>
            <person name="LaButti K."/>
            <person name="Hainaut M."/>
            <person name="Henrissat B."/>
            <person name="Grigoriev I.V."/>
            <person name="Spatafora J.W."/>
            <person name="Aime M.C."/>
        </authorList>
    </citation>
    <scope>NUCLEOTIDE SEQUENCE [LARGE SCALE GENOMIC DNA]</scope>
    <source>
        <strain evidence="12 13">MCA 4186</strain>
    </source>
</reference>
<dbReference type="PANTHER" id="PTHR48095">
    <property type="entry name" value="PYRUVATE CARBOXYLASE SUBUNIT A"/>
    <property type="match status" value="1"/>
</dbReference>
<dbReference type="Gene3D" id="3.30.470.20">
    <property type="entry name" value="ATP-grasp fold, B domain"/>
    <property type="match status" value="1"/>
</dbReference>
<dbReference type="PROSITE" id="PS50979">
    <property type="entry name" value="BC"/>
    <property type="match status" value="1"/>
</dbReference>
<proteinExistence type="predicted"/>
<dbReference type="InterPro" id="IPR016185">
    <property type="entry name" value="PreATP-grasp_dom_sf"/>
</dbReference>
<evidence type="ECO:0000256" key="7">
    <source>
        <dbReference type="SAM" id="MobiDB-lite"/>
    </source>
</evidence>
<evidence type="ECO:0000256" key="1">
    <source>
        <dbReference type="ARBA" id="ARBA00001953"/>
    </source>
</evidence>
<dbReference type="Proteomes" id="UP000245946">
    <property type="component" value="Unassembled WGS sequence"/>
</dbReference>
<dbReference type="RefSeq" id="XP_025600161.1">
    <property type="nucleotide sequence ID" value="XM_025741861.1"/>
</dbReference>
<comment type="cofactor">
    <cofactor evidence="1">
        <name>biotin</name>
        <dbReference type="ChEBI" id="CHEBI:57586"/>
    </cofactor>
</comment>
<dbReference type="GeneID" id="37269405"/>
<dbReference type="InterPro" id="IPR000089">
    <property type="entry name" value="Biotin_lipoyl"/>
</dbReference>
<dbReference type="Pfam" id="PF02786">
    <property type="entry name" value="CPSase_L_D2"/>
    <property type="match status" value="1"/>
</dbReference>
<dbReference type="InterPro" id="IPR029045">
    <property type="entry name" value="ClpP/crotonase-like_dom_sf"/>
</dbReference>
<feature type="domain" description="CoA carboxyltransferase C-terminal" evidence="11">
    <location>
        <begin position="892"/>
        <end position="1138"/>
    </location>
</feature>
<keyword evidence="4 6" id="KW-0067">ATP-binding</keyword>
<accession>A0A316ZG34</accession>
<dbReference type="PROSITE" id="PS50989">
    <property type="entry name" value="COA_CT_CTER"/>
    <property type="match status" value="1"/>
</dbReference>
<sequence>MSKGVFIANRGEIALRVASTCALFPLPGSAQPSAQTAFHALAVASAGEADAAHMLAVPPAHRTLLHAAGVRAYLDAEALVAAAKGASAWGVHPGYGFLSESPAFAQAVQAAGLVWIGPDPAHLARFGEKTSARRLAAECSVPTLPGTAGDAASLEQVRAFAQTLPRGAKVMIKAVAGGGGRGMRVVPVDDGEAALSRAYESCAREAGAAFGDARLYAERYLENARHIEVQVIGDGSGDVAHLWERECSLQRKHQKLVEFAPAPSLSGGSASPLRQRLLASALRMASVGKYKSLGTFEFLCLPDSGEHFFMEANPRIQVEHTVTEQVTHLDLVALQLRIALGERLRDMGLGEAAAPLPFPLLSAVQLRINSETLTEKGEALPAVGAVTAFAPPAGPGIRVDTAAHAPHGGVVYSASPAFDSLMAKVIVTAPSFPAVLALARRSLAAFVLEGCESNLDFQAALLDHPAVGKNRVHTAFVEQHWAELFQDASRRKAKRTSGEKKAPAPAAAQAKHQQAPPGTEALALPLSGIVTAISVQVGQEVGEGEQVAVIEALKMEHVVTASRAGRIEQICTQQGDAVQASSPLLFFAPLAGSSRAAAAAKKQLDLDHIPPKLQQFFDRQRLASPESMTSAVKRRHDAGFLTARENLALLADQGSVIEIGALALAAQRTRISEEKLLANTQGDGILTAWATVNAGLFEQGPSRPGAESRARCALFLGDAQVLAGTQGYFHHLKLDRLFRSVLENPAPLIMYAEGGGGRPGDVDLAPLKAGGLEGPAFTLMAMIRARGLPTIGIAAGYVFAGNAALLGTCDIVIASLGGVEGAPKRLPTSIGMGGPAMIEGGGLGVYKPYDIGPPLVHAESGSVDIVVPTDREAATLTKKLLGYFQGPLPAAHWKHTSDQRRMRHVLPESRLRAYDVREVIGLLADDDTFCEIGEAWGKNLITGFLRVEGQPLGVVASSVASPLGGAIEAASARKATRFVQLLARTQCAHLVVLVDTPGFIVGGPETEGEGGLRAFPELFAAMSSLTDGGGRIFAITLRKAFGLGAQGLLGGGSLSNHSSVSWPNGEWGPMGVEGAVRLGFRKELEAAKSEEERQELFNKLVAASYERGAAVNVAAKMEIDAVIDPAATRHWVATALRMVRQRVPTWQQAEPSRSRL</sequence>
<dbReference type="InterPro" id="IPR011761">
    <property type="entry name" value="ATP-grasp"/>
</dbReference>
<dbReference type="SUPFAM" id="SSF52440">
    <property type="entry name" value="PreATP-grasp domain"/>
    <property type="match status" value="1"/>
</dbReference>
<dbReference type="EMBL" id="KZ819287">
    <property type="protein sequence ID" value="PWN99882.1"/>
    <property type="molecule type" value="Genomic_DNA"/>
</dbReference>
<evidence type="ECO:0000256" key="3">
    <source>
        <dbReference type="ARBA" id="ARBA00022741"/>
    </source>
</evidence>
<dbReference type="GO" id="GO:0005524">
    <property type="term" value="F:ATP binding"/>
    <property type="evidence" value="ECO:0007669"/>
    <property type="project" value="UniProtKB-UniRule"/>
</dbReference>
<dbReference type="Gene3D" id="3.90.226.10">
    <property type="entry name" value="2-enoyl-CoA Hydratase, Chain A, domain 1"/>
    <property type="match status" value="2"/>
</dbReference>
<organism evidence="12 13">
    <name type="scientific">Tilletiopsis washingtonensis</name>
    <dbReference type="NCBI Taxonomy" id="58919"/>
    <lineage>
        <taxon>Eukaryota</taxon>
        <taxon>Fungi</taxon>
        <taxon>Dikarya</taxon>
        <taxon>Basidiomycota</taxon>
        <taxon>Ustilaginomycotina</taxon>
        <taxon>Exobasidiomycetes</taxon>
        <taxon>Entylomatales</taxon>
        <taxon>Entylomatales incertae sedis</taxon>
        <taxon>Tilletiopsis</taxon>
    </lineage>
</organism>
<dbReference type="Gene3D" id="2.40.50.100">
    <property type="match status" value="1"/>
</dbReference>
<keyword evidence="2" id="KW-0436">Ligase</keyword>
<dbReference type="Pfam" id="PF01039">
    <property type="entry name" value="Carboxyl_trans"/>
    <property type="match status" value="1"/>
</dbReference>
<dbReference type="Pfam" id="PF00289">
    <property type="entry name" value="Biotin_carb_N"/>
    <property type="match status" value="1"/>
</dbReference>
<dbReference type="InterPro" id="IPR011054">
    <property type="entry name" value="Rudment_hybrid_motif"/>
</dbReference>
<keyword evidence="5" id="KW-0092">Biotin</keyword>
<gene>
    <name evidence="12" type="ORF">FA09DRAFT_328660</name>
</gene>
<feature type="compositionally biased region" description="Low complexity" evidence="7">
    <location>
        <begin position="503"/>
        <end position="517"/>
    </location>
</feature>
<dbReference type="SUPFAM" id="SSF51246">
    <property type="entry name" value="Rudiment single hybrid motif"/>
    <property type="match status" value="1"/>
</dbReference>
<dbReference type="InterPro" id="IPR005482">
    <property type="entry name" value="Biotin_COase_C"/>
</dbReference>
<dbReference type="SUPFAM" id="SSF52096">
    <property type="entry name" value="ClpP/crotonase"/>
    <property type="match status" value="2"/>
</dbReference>
<feature type="region of interest" description="Disordered" evidence="7">
    <location>
        <begin position="489"/>
        <end position="517"/>
    </location>
</feature>
<dbReference type="PANTHER" id="PTHR48095:SF5">
    <property type="entry name" value="BLL7292 PROTEIN"/>
    <property type="match status" value="1"/>
</dbReference>
<name>A0A316ZG34_9BASI</name>
<feature type="domain" description="Lipoyl-binding" evidence="8">
    <location>
        <begin position="510"/>
        <end position="588"/>
    </location>
</feature>
<dbReference type="InterPro" id="IPR011763">
    <property type="entry name" value="COA_CT_C"/>
</dbReference>
<dbReference type="PROSITE" id="PS00867">
    <property type="entry name" value="CPSASE_2"/>
    <property type="match status" value="1"/>
</dbReference>
<dbReference type="InterPro" id="IPR005481">
    <property type="entry name" value="BC-like_N"/>
</dbReference>
<dbReference type="PROSITE" id="PS50968">
    <property type="entry name" value="BIOTINYL_LIPOYL"/>
    <property type="match status" value="1"/>
</dbReference>
<dbReference type="InterPro" id="IPR051602">
    <property type="entry name" value="ACC_Biotin_Carboxylase"/>
</dbReference>
<dbReference type="InterPro" id="IPR011764">
    <property type="entry name" value="Biotin_carboxylation_dom"/>
</dbReference>
<evidence type="ECO:0000259" key="9">
    <source>
        <dbReference type="PROSITE" id="PS50975"/>
    </source>
</evidence>
<dbReference type="CDD" id="cd06850">
    <property type="entry name" value="biotinyl_domain"/>
    <property type="match status" value="1"/>
</dbReference>
<dbReference type="Pfam" id="PF00364">
    <property type="entry name" value="Biotin_lipoyl"/>
    <property type="match status" value="1"/>
</dbReference>
<dbReference type="AlphaFoldDB" id="A0A316ZG34"/>
<protein>
    <submittedName>
        <fullName evidence="12">ClpP/crotonase</fullName>
    </submittedName>
</protein>
<evidence type="ECO:0000259" key="8">
    <source>
        <dbReference type="PROSITE" id="PS50968"/>
    </source>
</evidence>
<dbReference type="Pfam" id="PF02785">
    <property type="entry name" value="Biotin_carb_C"/>
    <property type="match status" value="1"/>
</dbReference>
<feature type="domain" description="ATP-grasp" evidence="9">
    <location>
        <begin position="133"/>
        <end position="340"/>
    </location>
</feature>
<evidence type="ECO:0000313" key="12">
    <source>
        <dbReference type="EMBL" id="PWN99882.1"/>
    </source>
</evidence>
<dbReference type="STRING" id="58919.A0A316ZG34"/>
<evidence type="ECO:0000256" key="6">
    <source>
        <dbReference type="PROSITE-ProRule" id="PRU00409"/>
    </source>
</evidence>
<evidence type="ECO:0000259" key="11">
    <source>
        <dbReference type="PROSITE" id="PS50989"/>
    </source>
</evidence>
<dbReference type="GO" id="GO:0016874">
    <property type="term" value="F:ligase activity"/>
    <property type="evidence" value="ECO:0007669"/>
    <property type="project" value="UniProtKB-KW"/>
</dbReference>
<dbReference type="InterPro" id="IPR005479">
    <property type="entry name" value="CPAse_ATP-bd"/>
</dbReference>
<keyword evidence="3 6" id="KW-0547">Nucleotide-binding</keyword>
<dbReference type="InterPro" id="IPR034733">
    <property type="entry name" value="AcCoA_carboxyl_beta"/>
</dbReference>
<dbReference type="OrthoDB" id="196847at2759"/>
<dbReference type="SUPFAM" id="SSF51230">
    <property type="entry name" value="Single hybrid motif"/>
    <property type="match status" value="1"/>
</dbReference>
<dbReference type="SMART" id="SM00878">
    <property type="entry name" value="Biotin_carb_C"/>
    <property type="match status" value="1"/>
</dbReference>
<evidence type="ECO:0000259" key="10">
    <source>
        <dbReference type="PROSITE" id="PS50979"/>
    </source>
</evidence>